<sequence>MLPYLRFSNANHNVPQGSNPRTFNLQNFPLLHAQAGILNTLPIVNHGLPCDRNTSNYNLQTFPSLNAQAEFSNTLPSSNRGLSNGTNTPNFNFQNFPSLNTLTGISYTLPNVNLGLQYVTNPPTLNLQNFPSWNVQAGIPNTHPIPTHQQSYVPLFNIQGNQTLQHRAQVQPFSNSQTSIDVALSAYLQTILRLINQPIGNQMLPTAPEIFVVGEKLKNVNLAPGTNYSQAGTGSTDITTTQIAYLRALNPTLTDGQLMAIRKFAPEVHVPQNLVPGPHVSPPTHRTWWPPIDMSLSYSYSCPPRKVPVNRVNKKSSYIILSKDNCAAGRLCRARFYNGNIELKGQHCRKCGKIYHTHCYLGSNRVRNLQLECCTGSTQAQAMFNEEYFLQDKANFERKRKIKEESRRKY</sequence>
<proteinExistence type="predicted"/>
<name>G0MHA3_CAEBE</name>
<dbReference type="InParanoid" id="G0MHA3"/>
<evidence type="ECO:0000313" key="1">
    <source>
        <dbReference type="EMBL" id="EGT57871.1"/>
    </source>
</evidence>
<dbReference type="HOGENOM" id="CLU_671278_0_0_1"/>
<dbReference type="AlphaFoldDB" id="G0MHA3"/>
<organism evidence="2">
    <name type="scientific">Caenorhabditis brenneri</name>
    <name type="common">Nematode worm</name>
    <dbReference type="NCBI Taxonomy" id="135651"/>
    <lineage>
        <taxon>Eukaryota</taxon>
        <taxon>Metazoa</taxon>
        <taxon>Ecdysozoa</taxon>
        <taxon>Nematoda</taxon>
        <taxon>Chromadorea</taxon>
        <taxon>Rhabditida</taxon>
        <taxon>Rhabditina</taxon>
        <taxon>Rhabditomorpha</taxon>
        <taxon>Rhabditoidea</taxon>
        <taxon>Rhabditidae</taxon>
        <taxon>Peloderinae</taxon>
        <taxon>Caenorhabditis</taxon>
    </lineage>
</organism>
<reference evidence="2" key="1">
    <citation type="submission" date="2011-07" db="EMBL/GenBank/DDBJ databases">
        <authorList>
            <consortium name="Caenorhabditis brenneri Sequencing and Analysis Consortium"/>
            <person name="Wilson R.K."/>
        </authorList>
    </citation>
    <scope>NUCLEOTIDE SEQUENCE [LARGE SCALE GENOMIC DNA]</scope>
    <source>
        <strain evidence="2">PB2801</strain>
    </source>
</reference>
<evidence type="ECO:0000313" key="2">
    <source>
        <dbReference type="Proteomes" id="UP000008068"/>
    </source>
</evidence>
<dbReference type="EMBL" id="GL379794">
    <property type="protein sequence ID" value="EGT57871.1"/>
    <property type="molecule type" value="Genomic_DNA"/>
</dbReference>
<dbReference type="Proteomes" id="UP000008068">
    <property type="component" value="Unassembled WGS sequence"/>
</dbReference>
<accession>G0MHA3</accession>
<protein>
    <submittedName>
        <fullName evidence="1">Uncharacterized protein</fullName>
    </submittedName>
</protein>
<gene>
    <name evidence="1" type="ORF">CAEBREN_25987</name>
</gene>
<keyword evidence="2" id="KW-1185">Reference proteome</keyword>